<dbReference type="RefSeq" id="WP_043756512.1">
    <property type="nucleotide sequence ID" value="NZ_CP003811.1"/>
</dbReference>
<evidence type="ECO:0000256" key="2">
    <source>
        <dbReference type="ARBA" id="ARBA00022448"/>
    </source>
</evidence>
<dbReference type="SUPFAM" id="SSF53850">
    <property type="entry name" value="Periplasmic binding protein-like II"/>
    <property type="match status" value="1"/>
</dbReference>
<evidence type="ECO:0000256" key="4">
    <source>
        <dbReference type="ARBA" id="ARBA00055538"/>
    </source>
</evidence>
<dbReference type="STRING" id="693986.MOC_1693"/>
<dbReference type="PANTHER" id="PTHR30024">
    <property type="entry name" value="ALIPHATIC SULFONATES-BINDING PROTEIN-RELATED"/>
    <property type="match status" value="1"/>
</dbReference>
<dbReference type="PANTHER" id="PTHR30024:SF42">
    <property type="entry name" value="ALIPHATIC SULFONATES-BINDING PROTEIN-RELATED"/>
    <property type="match status" value="1"/>
</dbReference>
<dbReference type="SMART" id="SM00062">
    <property type="entry name" value="PBPb"/>
    <property type="match status" value="1"/>
</dbReference>
<evidence type="ECO:0000259" key="7">
    <source>
        <dbReference type="SMART" id="SM00062"/>
    </source>
</evidence>
<organism evidence="8 9">
    <name type="scientific">Methylobacterium oryzae CBMB20</name>
    <dbReference type="NCBI Taxonomy" id="693986"/>
    <lineage>
        <taxon>Bacteria</taxon>
        <taxon>Pseudomonadati</taxon>
        <taxon>Pseudomonadota</taxon>
        <taxon>Alphaproteobacteria</taxon>
        <taxon>Hyphomicrobiales</taxon>
        <taxon>Methylobacteriaceae</taxon>
        <taxon>Methylobacterium</taxon>
    </lineage>
</organism>
<dbReference type="InterPro" id="IPR010067">
    <property type="entry name" value="ABC_SsuA_sub-bd"/>
</dbReference>
<accession>A0A089NUE5</accession>
<feature type="signal peptide" evidence="6">
    <location>
        <begin position="1"/>
        <end position="26"/>
    </location>
</feature>
<evidence type="ECO:0000256" key="1">
    <source>
        <dbReference type="ARBA" id="ARBA00010742"/>
    </source>
</evidence>
<comment type="function">
    <text evidence="4">Part of a binding-protein-dependent transport system for aliphatic sulfonates. Putative binding protein.</text>
</comment>
<dbReference type="PROSITE" id="PS51318">
    <property type="entry name" value="TAT"/>
    <property type="match status" value="1"/>
</dbReference>
<dbReference type="Proteomes" id="UP000029492">
    <property type="component" value="Chromosome"/>
</dbReference>
<reference evidence="8 9" key="1">
    <citation type="journal article" date="2014" name="PLoS ONE">
        <title>Genome Information of Methylobacterium oryzae, a Plant-Probiotic Methylotroph in the Phyllosphere.</title>
        <authorList>
            <person name="Kwak M.J."/>
            <person name="Jeong H."/>
            <person name="Madhaiyan M."/>
            <person name="Lee Y."/>
            <person name="Sa T.M."/>
            <person name="Oh T.K."/>
            <person name="Kim J.F."/>
        </authorList>
    </citation>
    <scope>NUCLEOTIDE SEQUENCE [LARGE SCALE GENOMIC DNA]</scope>
    <source>
        <strain evidence="8 9">CBMB20</strain>
    </source>
</reference>
<dbReference type="EMBL" id="CP003811">
    <property type="protein sequence ID" value="AIQ89448.1"/>
    <property type="molecule type" value="Genomic_DNA"/>
</dbReference>
<dbReference type="FunFam" id="3.40.190.10:FF:000050">
    <property type="entry name" value="Sulfonate ABC transporter substrate-binding protein"/>
    <property type="match status" value="1"/>
</dbReference>
<feature type="domain" description="Solute-binding protein family 3/N-terminal" evidence="7">
    <location>
        <begin position="31"/>
        <end position="247"/>
    </location>
</feature>
<evidence type="ECO:0000256" key="3">
    <source>
        <dbReference type="ARBA" id="ARBA00022729"/>
    </source>
</evidence>
<keyword evidence="2" id="KW-0813">Transport</keyword>
<evidence type="ECO:0000313" key="8">
    <source>
        <dbReference type="EMBL" id="AIQ89448.1"/>
    </source>
</evidence>
<evidence type="ECO:0000256" key="5">
    <source>
        <dbReference type="ARBA" id="ARBA00070228"/>
    </source>
</evidence>
<dbReference type="HOGENOM" id="CLU_028871_2_0_5"/>
<keyword evidence="9" id="KW-1185">Reference proteome</keyword>
<dbReference type="InterPro" id="IPR001638">
    <property type="entry name" value="Solute-binding_3/MltF_N"/>
</dbReference>
<keyword evidence="3 6" id="KW-0732">Signal</keyword>
<comment type="similarity">
    <text evidence="1">Belongs to the bacterial solute-binding protein SsuA/TauA family.</text>
</comment>
<dbReference type="eggNOG" id="COG0715">
    <property type="taxonomic scope" value="Bacteria"/>
</dbReference>
<dbReference type="Pfam" id="PF13379">
    <property type="entry name" value="NMT1_2"/>
    <property type="match status" value="1"/>
</dbReference>
<dbReference type="Gene3D" id="3.40.190.10">
    <property type="entry name" value="Periplasmic binding protein-like II"/>
    <property type="match status" value="2"/>
</dbReference>
<evidence type="ECO:0000256" key="6">
    <source>
        <dbReference type="SAM" id="SignalP"/>
    </source>
</evidence>
<protein>
    <recommendedName>
        <fullName evidence="5">Putative aliphatic sulfonates-binding protein</fullName>
    </recommendedName>
</protein>
<dbReference type="KEGG" id="mor:MOC_1693"/>
<sequence length="319" mass="33570">MLNRRSLLAALAALPLAPALVRGARAAEPGVVRIGYQKNGILVVAKQQGIIEKRLEPLGQSVRWVEFSFGPPLLEALSLDGIDFGQTGDAPPIFAQAARANLVYAAAQEAGGSGAGILLPKASAIQSLAELKGKRVAFAKASSAHNLTIAALEKAGLSYADITPVTLAPADAAAAFARGSIDAWTIWDPYFAIAEQGEGVRVLARASDITPQNNYFLASRPFAETRAPVLQAVIDALGDVAAWCTQNRGAVADLLSQGTGVPLAATRRAVDRTDYVIGPMNDRVAAEQQRIADRFHALKLIPKPIRIADAVWTAPARNG</sequence>
<feature type="chain" id="PRO_5001848023" description="Putative aliphatic sulfonates-binding protein" evidence="6">
    <location>
        <begin position="27"/>
        <end position="319"/>
    </location>
</feature>
<proteinExistence type="inferred from homology"/>
<gene>
    <name evidence="8" type="ORF">MOC_1693</name>
</gene>
<name>A0A089NUE5_9HYPH</name>
<dbReference type="AlphaFoldDB" id="A0A089NUE5"/>
<evidence type="ECO:0000313" key="9">
    <source>
        <dbReference type="Proteomes" id="UP000029492"/>
    </source>
</evidence>
<dbReference type="GO" id="GO:0016020">
    <property type="term" value="C:membrane"/>
    <property type="evidence" value="ECO:0007669"/>
    <property type="project" value="InterPro"/>
</dbReference>
<dbReference type="GO" id="GO:0042626">
    <property type="term" value="F:ATPase-coupled transmembrane transporter activity"/>
    <property type="evidence" value="ECO:0007669"/>
    <property type="project" value="InterPro"/>
</dbReference>
<dbReference type="InterPro" id="IPR006311">
    <property type="entry name" value="TAT_signal"/>
</dbReference>
<dbReference type="NCBIfam" id="TIGR01728">
    <property type="entry name" value="SsuA_fam"/>
    <property type="match status" value="1"/>
</dbReference>